<dbReference type="GO" id="GO:0006508">
    <property type="term" value="P:proteolysis"/>
    <property type="evidence" value="ECO:0007669"/>
    <property type="project" value="InterPro"/>
</dbReference>
<proteinExistence type="predicted"/>
<reference evidence="2" key="1">
    <citation type="submission" date="2017-12" db="EMBL/GenBank/DDBJ databases">
        <title>Genome Sequencing Reveals a Rich Biosynthetic Potential.</title>
        <authorList>
            <person name="Bertrand R.L."/>
            <person name="Abdel-Hameed M.E."/>
            <person name="Sorensen J.L."/>
        </authorList>
    </citation>
    <scope>NUCLEOTIDE SEQUENCE</scope>
</reference>
<evidence type="ECO:0000259" key="1">
    <source>
        <dbReference type="Pfam" id="PF00082"/>
    </source>
</evidence>
<sequence>MRSLAIRDMEEALDNTRDQILHYRRAGRSVVSISWASPRITDRGDYINIKMIEILRSYYDSGIYIVCSAGNYAMDLDEIGRPRTWVDTLPACYPLFPPPLTSNLNFPIVVSSCDNDGFHYQTSQQAPSYSLSAPGVNIICADAFTVTDVEFSTGTSFCESPKYGDITRSDASVVAAPLVAGVLADFLASGQISKQLDIGDLNELLVRKASWYRGYGSGPPTIWNMIDIEHNKPALTYANASFFNVNASFF</sequence>
<dbReference type="SUPFAM" id="SSF52743">
    <property type="entry name" value="Subtilisin-like"/>
    <property type="match status" value="1"/>
</dbReference>
<dbReference type="Pfam" id="PF00082">
    <property type="entry name" value="Peptidase_S8"/>
    <property type="match status" value="1"/>
</dbReference>
<name>A0A2K9YD28_CLAUC</name>
<dbReference type="EMBL" id="MG777472">
    <property type="protein sequence ID" value="AUW30757.1"/>
    <property type="molecule type" value="Genomic_DNA"/>
</dbReference>
<dbReference type="InterPro" id="IPR000209">
    <property type="entry name" value="Peptidase_S8/S53_dom"/>
</dbReference>
<dbReference type="AlphaFoldDB" id="A0A2K9YD28"/>
<protein>
    <recommendedName>
        <fullName evidence="1">Peptidase S8/S53 domain-containing protein</fullName>
    </recommendedName>
</protein>
<feature type="domain" description="Peptidase S8/S53" evidence="1">
    <location>
        <begin position="20"/>
        <end position="209"/>
    </location>
</feature>
<accession>A0A2K9YD28</accession>
<organism evidence="2">
    <name type="scientific">Cladonia uncialis subsp. uncialis</name>
    <dbReference type="NCBI Taxonomy" id="180999"/>
    <lineage>
        <taxon>Eukaryota</taxon>
        <taxon>Fungi</taxon>
        <taxon>Dikarya</taxon>
        <taxon>Ascomycota</taxon>
        <taxon>Pezizomycotina</taxon>
        <taxon>Lecanoromycetes</taxon>
        <taxon>OSLEUM clade</taxon>
        <taxon>Lecanoromycetidae</taxon>
        <taxon>Lecanorales</taxon>
        <taxon>Lecanorineae</taxon>
        <taxon>Cladoniaceae</taxon>
        <taxon>Cladonia</taxon>
    </lineage>
</organism>
<dbReference type="InterPro" id="IPR036852">
    <property type="entry name" value="Peptidase_S8/S53_dom_sf"/>
</dbReference>
<dbReference type="Gene3D" id="3.40.50.200">
    <property type="entry name" value="Peptidase S8/S53 domain"/>
    <property type="match status" value="1"/>
</dbReference>
<dbReference type="GO" id="GO:0004252">
    <property type="term" value="F:serine-type endopeptidase activity"/>
    <property type="evidence" value="ECO:0007669"/>
    <property type="project" value="InterPro"/>
</dbReference>
<evidence type="ECO:0000313" key="2">
    <source>
        <dbReference type="EMBL" id="AUW30757.1"/>
    </source>
</evidence>